<name>Q098Y7_STIAD</name>
<accession>Q098Y7</accession>
<proteinExistence type="predicted"/>
<organism evidence="1 2">
    <name type="scientific">Stigmatella aurantiaca (strain DW4/3-1)</name>
    <dbReference type="NCBI Taxonomy" id="378806"/>
    <lineage>
        <taxon>Bacteria</taxon>
        <taxon>Pseudomonadati</taxon>
        <taxon>Myxococcota</taxon>
        <taxon>Myxococcia</taxon>
        <taxon>Myxococcales</taxon>
        <taxon>Cystobacterineae</taxon>
        <taxon>Archangiaceae</taxon>
        <taxon>Stigmatella</taxon>
    </lineage>
</organism>
<dbReference type="Proteomes" id="UP000032702">
    <property type="component" value="Unassembled WGS sequence"/>
</dbReference>
<evidence type="ECO:0000313" key="1">
    <source>
        <dbReference type="EMBL" id="EAU68289.1"/>
    </source>
</evidence>
<dbReference type="EMBL" id="AAMD01000019">
    <property type="protein sequence ID" value="EAU68289.1"/>
    <property type="molecule type" value="Genomic_DNA"/>
</dbReference>
<sequence length="183" mass="20099">MTGTNVGDFLPRHFALSCCAHLFKNRENLLLKDAQGLVLLALGVGDDRYLEKCHRSLAHISQTLVDGKLFLLADAQGLVLLATGLEDVGHLPQRHRSLAHVSQALESREHFLLADAQGLVLLATSLEDVGTYPFRQGSPTGILKISIQRTLLFSSHESPIQCSRRHGHIADRPEDVRTLPGTK</sequence>
<evidence type="ECO:0000313" key="2">
    <source>
        <dbReference type="Proteomes" id="UP000032702"/>
    </source>
</evidence>
<comment type="caution">
    <text evidence="1">The sequence shown here is derived from an EMBL/GenBank/DDBJ whole genome shotgun (WGS) entry which is preliminary data.</text>
</comment>
<protein>
    <submittedName>
        <fullName evidence="1">Uncharacterized protein</fullName>
    </submittedName>
</protein>
<reference evidence="1 2" key="1">
    <citation type="submission" date="2006-04" db="EMBL/GenBank/DDBJ databases">
        <authorList>
            <person name="Nierman W.C."/>
        </authorList>
    </citation>
    <scope>NUCLEOTIDE SEQUENCE [LARGE SCALE GENOMIC DNA]</scope>
    <source>
        <strain evidence="1 2">DW4/3-1</strain>
    </source>
</reference>
<gene>
    <name evidence="1" type="ORF">STIAU_5821</name>
</gene>
<dbReference type="AlphaFoldDB" id="Q098Y7"/>